<comment type="caution">
    <text evidence="5">The sequence shown here is derived from an EMBL/GenBank/DDBJ whole genome shotgun (WGS) entry which is preliminary data.</text>
</comment>
<dbReference type="InterPro" id="IPR013785">
    <property type="entry name" value="Aldolase_TIM"/>
</dbReference>
<dbReference type="CDD" id="cd00502">
    <property type="entry name" value="DHQase_I"/>
    <property type="match status" value="1"/>
</dbReference>
<dbReference type="InterPro" id="IPR050146">
    <property type="entry name" value="Type-I_3-dehydroquinase"/>
</dbReference>
<gene>
    <name evidence="5" type="ORF">ASZ90_016461</name>
</gene>
<dbReference type="GO" id="GO:0046279">
    <property type="term" value="P:3,4-dihydroxybenzoate biosynthetic process"/>
    <property type="evidence" value="ECO:0007669"/>
    <property type="project" value="TreeGrafter"/>
</dbReference>
<dbReference type="PANTHER" id="PTHR43699:SF1">
    <property type="entry name" value="3-DEHYDROQUINATE DEHYDRATASE"/>
    <property type="match status" value="1"/>
</dbReference>
<dbReference type="EC" id="4.2.1.10" evidence="2"/>
<protein>
    <recommendedName>
        <fullName evidence="2">3-dehydroquinate dehydratase</fullName>
        <ecNumber evidence="2">4.2.1.10</ecNumber>
    </recommendedName>
</protein>
<dbReference type="SUPFAM" id="SSF51569">
    <property type="entry name" value="Aldolase"/>
    <property type="match status" value="1"/>
</dbReference>
<dbReference type="AlphaFoldDB" id="A0A0W8EUI5"/>
<sequence>MQCVASVGDPQYIQDAVSAGADAIELRLDLFPQGCTPEQVPGLGRCPLPLIITVRSRQEGGNFRGTPDDWWTRVLPWLEYAAFVDIEQQFSMLAPPIHDIGSKVIASFHSGRMLTELELGAVSARLRAYGIPKLVVRPGNPDDVITLCSFTNHAKKPIITSIIGAKYRYTRAMLPLFGSAMAFGYAGTATAEGQFPIREMKQVLTLLSV</sequence>
<dbReference type="GO" id="GO:0003855">
    <property type="term" value="F:3-dehydroquinate dehydratase activity"/>
    <property type="evidence" value="ECO:0007669"/>
    <property type="project" value="UniProtKB-EC"/>
</dbReference>
<proteinExistence type="inferred from homology"/>
<evidence type="ECO:0000256" key="1">
    <source>
        <dbReference type="ARBA" id="ARBA00001864"/>
    </source>
</evidence>
<accession>A0A0W8EUI5</accession>
<dbReference type="InterPro" id="IPR001381">
    <property type="entry name" value="DHquinase_I"/>
</dbReference>
<keyword evidence="4" id="KW-0704">Schiff base</keyword>
<name>A0A0W8EUI5_9ZZZZ</name>
<comment type="catalytic activity">
    <reaction evidence="1">
        <text>3-dehydroquinate = 3-dehydroshikimate + H2O</text>
        <dbReference type="Rhea" id="RHEA:21096"/>
        <dbReference type="ChEBI" id="CHEBI:15377"/>
        <dbReference type="ChEBI" id="CHEBI:16630"/>
        <dbReference type="ChEBI" id="CHEBI:32364"/>
        <dbReference type="EC" id="4.2.1.10"/>
    </reaction>
</comment>
<keyword evidence="3 5" id="KW-0456">Lyase</keyword>
<dbReference type="HAMAP" id="MF_00214">
    <property type="entry name" value="AroD"/>
    <property type="match status" value="1"/>
</dbReference>
<organism evidence="5">
    <name type="scientific">hydrocarbon metagenome</name>
    <dbReference type="NCBI Taxonomy" id="938273"/>
    <lineage>
        <taxon>unclassified sequences</taxon>
        <taxon>metagenomes</taxon>
        <taxon>ecological metagenomes</taxon>
    </lineage>
</organism>
<dbReference type="EMBL" id="LNQE01001731">
    <property type="protein sequence ID" value="KUG12249.1"/>
    <property type="molecule type" value="Genomic_DNA"/>
</dbReference>
<evidence type="ECO:0000256" key="2">
    <source>
        <dbReference type="ARBA" id="ARBA00012060"/>
    </source>
</evidence>
<dbReference type="PANTHER" id="PTHR43699">
    <property type="entry name" value="3-DEHYDROQUINATE DEHYDRATASE"/>
    <property type="match status" value="1"/>
</dbReference>
<evidence type="ECO:0000256" key="4">
    <source>
        <dbReference type="ARBA" id="ARBA00023270"/>
    </source>
</evidence>
<dbReference type="Pfam" id="PF01487">
    <property type="entry name" value="DHquinase_I"/>
    <property type="match status" value="1"/>
</dbReference>
<evidence type="ECO:0000256" key="3">
    <source>
        <dbReference type="ARBA" id="ARBA00023239"/>
    </source>
</evidence>
<dbReference type="Gene3D" id="3.20.20.70">
    <property type="entry name" value="Aldolase class I"/>
    <property type="match status" value="1"/>
</dbReference>
<reference evidence="5" key="1">
    <citation type="journal article" date="2015" name="Proc. Natl. Acad. Sci. U.S.A.">
        <title>Networks of energetic and metabolic interactions define dynamics in microbial communities.</title>
        <authorList>
            <person name="Embree M."/>
            <person name="Liu J.K."/>
            <person name="Al-Bassam M.M."/>
            <person name="Zengler K."/>
        </authorList>
    </citation>
    <scope>NUCLEOTIDE SEQUENCE</scope>
</reference>
<evidence type="ECO:0000313" key="5">
    <source>
        <dbReference type="EMBL" id="KUG12249.1"/>
    </source>
</evidence>